<dbReference type="GO" id="GO:0005839">
    <property type="term" value="C:proteasome core complex"/>
    <property type="evidence" value="ECO:0007669"/>
    <property type="project" value="InterPro"/>
</dbReference>
<evidence type="ECO:0000256" key="2">
    <source>
        <dbReference type="SAM" id="Phobius"/>
    </source>
</evidence>
<evidence type="ECO:0008006" key="4">
    <source>
        <dbReference type="Google" id="ProtNLM"/>
    </source>
</evidence>
<protein>
    <recommendedName>
        <fullName evidence="4">Proteasome subunit beta</fullName>
    </recommendedName>
</protein>
<feature type="region of interest" description="Disordered" evidence="1">
    <location>
        <begin position="201"/>
        <end position="265"/>
    </location>
</feature>
<dbReference type="InterPro" id="IPR029055">
    <property type="entry name" value="Ntn_hydrolases_N"/>
</dbReference>
<feature type="compositionally biased region" description="Polar residues" evidence="1">
    <location>
        <begin position="209"/>
        <end position="222"/>
    </location>
</feature>
<keyword evidence="2" id="KW-1133">Transmembrane helix</keyword>
<accession>A0A7S2U879</accession>
<gene>
    <name evidence="3" type="ORF">ASEP1449_LOCUS3476</name>
</gene>
<reference evidence="3" key="1">
    <citation type="submission" date="2021-01" db="EMBL/GenBank/DDBJ databases">
        <authorList>
            <person name="Corre E."/>
            <person name="Pelletier E."/>
            <person name="Niang G."/>
            <person name="Scheremetjew M."/>
            <person name="Finn R."/>
            <person name="Kale V."/>
            <person name="Holt S."/>
            <person name="Cochrane G."/>
            <person name="Meng A."/>
            <person name="Brown T."/>
            <person name="Cohen L."/>
        </authorList>
    </citation>
    <scope>NUCLEOTIDE SEQUENCE</scope>
    <source>
        <strain evidence="3">CCMP2084</strain>
    </source>
</reference>
<dbReference type="AlphaFoldDB" id="A0A7S2U879"/>
<dbReference type="Pfam" id="PF00227">
    <property type="entry name" value="Proteasome"/>
    <property type="match status" value="1"/>
</dbReference>
<sequence>MASGGLFHQIRFILGLVVVVAWGWLVPRVGASSAAGQETLLGVVGRDYVMLGADSSAGSGMALTSSNVDKIVVLVDPGNNISSNDNDNDSIIRQMAIVAAVAGDAASSDRLIETLSAHAAIREYEAGMGCDVECVWDGRIHNNDEDDIANHDAIRHYSPPGLDARSMAHLARGEIASSLRSKSGRLPVCLLIGGMVYDREDNYDDNDKTSVTNTNDNNQEELSSSSASSSFSSRLQSQVQAAAAQYRTTQQNDSAPPSASMKEENVVVGTTTPYLESHDSMHTIGSRNASDHHQDDVIGNGKQPRLFWLDEYGSLQRLQYGAHGHAANFALSVLDQGYRSNLTREEAAELIRSCFRQLRTRYIINSPQPPCIKCVDAHGCQLIQ</sequence>
<dbReference type="GO" id="GO:0051603">
    <property type="term" value="P:proteolysis involved in protein catabolic process"/>
    <property type="evidence" value="ECO:0007669"/>
    <property type="project" value="InterPro"/>
</dbReference>
<feature type="transmembrane region" description="Helical" evidence="2">
    <location>
        <begin position="6"/>
        <end position="25"/>
    </location>
</feature>
<dbReference type="EMBL" id="HBHQ01005197">
    <property type="protein sequence ID" value="CAD9811651.1"/>
    <property type="molecule type" value="Transcribed_RNA"/>
</dbReference>
<feature type="compositionally biased region" description="Low complexity" evidence="1">
    <location>
        <begin position="223"/>
        <end position="251"/>
    </location>
</feature>
<dbReference type="SUPFAM" id="SSF56235">
    <property type="entry name" value="N-terminal nucleophile aminohydrolases (Ntn hydrolases)"/>
    <property type="match status" value="2"/>
</dbReference>
<name>A0A7S2U879_9STRA</name>
<dbReference type="InterPro" id="IPR001353">
    <property type="entry name" value="Proteasome_sua/b"/>
</dbReference>
<evidence type="ECO:0000256" key="1">
    <source>
        <dbReference type="SAM" id="MobiDB-lite"/>
    </source>
</evidence>
<proteinExistence type="predicted"/>
<organism evidence="3">
    <name type="scientific">Attheya septentrionalis</name>
    <dbReference type="NCBI Taxonomy" id="420275"/>
    <lineage>
        <taxon>Eukaryota</taxon>
        <taxon>Sar</taxon>
        <taxon>Stramenopiles</taxon>
        <taxon>Ochrophyta</taxon>
        <taxon>Bacillariophyta</taxon>
        <taxon>Coscinodiscophyceae</taxon>
        <taxon>Chaetocerotophycidae</taxon>
        <taxon>Chaetocerotales</taxon>
        <taxon>Attheyaceae</taxon>
        <taxon>Attheya</taxon>
    </lineage>
</organism>
<evidence type="ECO:0000313" key="3">
    <source>
        <dbReference type="EMBL" id="CAD9811651.1"/>
    </source>
</evidence>
<keyword evidence="2" id="KW-0472">Membrane</keyword>
<dbReference type="Gene3D" id="3.60.20.10">
    <property type="entry name" value="Glutamine Phosphoribosylpyrophosphate, subunit 1, domain 1"/>
    <property type="match status" value="1"/>
</dbReference>
<keyword evidence="2" id="KW-0812">Transmembrane</keyword>